<organism evidence="3 4">
    <name type="scientific">Pigmentiphaga daeguensis</name>
    <dbReference type="NCBI Taxonomy" id="414049"/>
    <lineage>
        <taxon>Bacteria</taxon>
        <taxon>Pseudomonadati</taxon>
        <taxon>Pseudomonadota</taxon>
        <taxon>Betaproteobacteria</taxon>
        <taxon>Burkholderiales</taxon>
        <taxon>Alcaligenaceae</taxon>
        <taxon>Pigmentiphaga</taxon>
    </lineage>
</organism>
<evidence type="ECO:0000313" key="3">
    <source>
        <dbReference type="EMBL" id="GAA0494900.1"/>
    </source>
</evidence>
<evidence type="ECO:0000256" key="2">
    <source>
        <dbReference type="RuleBase" id="RU003707"/>
    </source>
</evidence>
<dbReference type="NCBIfam" id="NF005595">
    <property type="entry name" value="PRK07327.1"/>
    <property type="match status" value="1"/>
</dbReference>
<protein>
    <submittedName>
        <fullName evidence="3">Enoyl-CoA hydratase/isomerase family protein</fullName>
    </submittedName>
</protein>
<dbReference type="Pfam" id="PF00378">
    <property type="entry name" value="ECH_1"/>
    <property type="match status" value="1"/>
</dbReference>
<dbReference type="InterPro" id="IPR018376">
    <property type="entry name" value="Enoyl-CoA_hyd/isom_CS"/>
</dbReference>
<accession>A0ABN1BDD8</accession>
<dbReference type="InterPro" id="IPR029045">
    <property type="entry name" value="ClpP/crotonase-like_dom_sf"/>
</dbReference>
<dbReference type="Gene3D" id="1.10.12.10">
    <property type="entry name" value="Lyase 2-enoyl-coa Hydratase, Chain A, domain 2"/>
    <property type="match status" value="1"/>
</dbReference>
<name>A0ABN1BDD8_9BURK</name>
<dbReference type="EMBL" id="BAAAEN010000002">
    <property type="protein sequence ID" value="GAA0494900.1"/>
    <property type="molecule type" value="Genomic_DNA"/>
</dbReference>
<proteinExistence type="inferred from homology"/>
<dbReference type="PANTHER" id="PTHR43459:SF3">
    <property type="entry name" value="ENOYL-COA HYDRATASE ECHA15 (ENOYL HYDRASE) (UNSATURATED ACYL-COA HYDRATASE) (CROTONASE)-RELATED"/>
    <property type="match status" value="1"/>
</dbReference>
<dbReference type="Gene3D" id="3.90.226.10">
    <property type="entry name" value="2-enoyl-CoA Hydratase, Chain A, domain 1"/>
    <property type="match status" value="1"/>
</dbReference>
<dbReference type="PROSITE" id="PS00166">
    <property type="entry name" value="ENOYL_COA_HYDRATASE"/>
    <property type="match status" value="1"/>
</dbReference>
<gene>
    <name evidence="3" type="ORF">GCM10009097_08620</name>
</gene>
<dbReference type="InterPro" id="IPR001753">
    <property type="entry name" value="Enoyl-CoA_hydra/iso"/>
</dbReference>
<evidence type="ECO:0000256" key="1">
    <source>
        <dbReference type="ARBA" id="ARBA00005254"/>
    </source>
</evidence>
<dbReference type="Proteomes" id="UP001501706">
    <property type="component" value="Unassembled WGS sequence"/>
</dbReference>
<dbReference type="SUPFAM" id="SSF52096">
    <property type="entry name" value="ClpP/crotonase"/>
    <property type="match status" value="1"/>
</dbReference>
<keyword evidence="4" id="KW-1185">Reference proteome</keyword>
<comment type="caution">
    <text evidence="3">The sequence shown here is derived from an EMBL/GenBank/DDBJ whole genome shotgun (WGS) entry which is preliminary data.</text>
</comment>
<dbReference type="InterPro" id="IPR014748">
    <property type="entry name" value="Enoyl-CoA_hydra_C"/>
</dbReference>
<dbReference type="RefSeq" id="WP_087841387.1">
    <property type="nucleotide sequence ID" value="NZ_BAAAEN010000002.1"/>
</dbReference>
<evidence type="ECO:0000313" key="4">
    <source>
        <dbReference type="Proteomes" id="UP001501706"/>
    </source>
</evidence>
<reference evidence="3 4" key="1">
    <citation type="journal article" date="2019" name="Int. J. Syst. Evol. Microbiol.">
        <title>The Global Catalogue of Microorganisms (GCM) 10K type strain sequencing project: providing services to taxonomists for standard genome sequencing and annotation.</title>
        <authorList>
            <consortium name="The Broad Institute Genomics Platform"/>
            <consortium name="The Broad Institute Genome Sequencing Center for Infectious Disease"/>
            <person name="Wu L."/>
            <person name="Ma J."/>
        </authorList>
    </citation>
    <scope>NUCLEOTIDE SEQUENCE [LARGE SCALE GENOMIC DNA]</scope>
    <source>
        <strain evidence="3 4">JCM 14330</strain>
    </source>
</reference>
<comment type="similarity">
    <text evidence="1 2">Belongs to the enoyl-CoA hydratase/isomerase family.</text>
</comment>
<dbReference type="CDD" id="cd06558">
    <property type="entry name" value="crotonase-like"/>
    <property type="match status" value="1"/>
</dbReference>
<dbReference type="PANTHER" id="PTHR43459">
    <property type="entry name" value="ENOYL-COA HYDRATASE"/>
    <property type="match status" value="1"/>
</dbReference>
<sequence length="274" mass="28749">MPRSLAVETQDFRIDLADDGVAELVLGPAGGMPALGADGHAELAAVWPRLAREPGVRCVLVRSEGKGFCAGGHMELVQGMLEHESDRLRVMREARDIVQGMIDCDLPVVSAINGAAVGAGAVLALLADVSVAARRAKLIDGHTKLGVAAGDHAAIIWPLLCGMAKAKYHLLTCAPLDGEAAERIGLVSLCVDDAELLSTARGIAAQLAAGSPTALAWTKRSLNHWLRAAWPAFEHSLAMEIMGFAGADAREGLAALSEKRPPRFGASTTRRTTQ</sequence>